<evidence type="ECO:0000256" key="4">
    <source>
        <dbReference type="ARBA" id="ARBA00022803"/>
    </source>
</evidence>
<comment type="caution">
    <text evidence="8">The sequence shown here is derived from an EMBL/GenBank/DDBJ whole genome shotgun (WGS) entry which is preliminary data.</text>
</comment>
<keyword evidence="6" id="KW-0812">Transmembrane</keyword>
<evidence type="ECO:0000313" key="9">
    <source>
        <dbReference type="Proteomes" id="UP001596042"/>
    </source>
</evidence>
<sequence length="382" mass="41532">MDFWLISALLTFAATLAVLLPLMRRNRILSPSMHNDLAVYRDQLREVEADAARGMIDAESAEQARIEISRRILNAEKAAIEAQENAARKGSSRLVAFVAVLSVPLIAWGLYPLYGRPDMPSQPLQDRLAESPDRNSVAELIARAERHLAQNPDDARGWDVLAPIYLRLGRNGDAVNAYRTAIRLAGENAQRLLGLGEALTVVAGGTVTAEAEAAFEKAAQLAPDDLVASYYLAQRDLQDGKPEAAIARLQGLLDKMPADARQRVQLQQAIERVKQMSGSVPAAPSAMPGPTAEDVEAVSSMSAEDRQAMVEGMVRRLDAKLRENGNDIEGWKRLIRSYMMLNKPSEAEDALARGIAALSDHDRVALKDFAAGFGLTSGSEAR</sequence>
<dbReference type="Proteomes" id="UP001596042">
    <property type="component" value="Unassembled WGS sequence"/>
</dbReference>
<feature type="transmembrane region" description="Helical" evidence="6">
    <location>
        <begin position="94"/>
        <end position="114"/>
    </location>
</feature>
<dbReference type="EMBL" id="JBHSEL010000121">
    <property type="protein sequence ID" value="MFC4626111.1"/>
    <property type="molecule type" value="Genomic_DNA"/>
</dbReference>
<reference evidence="9" key="1">
    <citation type="journal article" date="2019" name="Int. J. Syst. Evol. Microbiol.">
        <title>The Global Catalogue of Microorganisms (GCM) 10K type strain sequencing project: providing services to taxonomists for standard genome sequencing and annotation.</title>
        <authorList>
            <consortium name="The Broad Institute Genomics Platform"/>
            <consortium name="The Broad Institute Genome Sequencing Center for Infectious Disease"/>
            <person name="Wu L."/>
            <person name="Ma J."/>
        </authorList>
    </citation>
    <scope>NUCLEOTIDE SEQUENCE [LARGE SCALE GENOMIC DNA]</scope>
    <source>
        <strain evidence="9">CGMCC 1.15731</strain>
    </source>
</reference>
<proteinExistence type="predicted"/>
<keyword evidence="6" id="KW-0472">Membrane</keyword>
<dbReference type="Pfam" id="PF23914">
    <property type="entry name" value="TPR_CcmH_CycH"/>
    <property type="match status" value="1"/>
</dbReference>
<comment type="subcellular location">
    <subcellularLocation>
        <location evidence="1">Cell envelope</location>
    </subcellularLocation>
</comment>
<evidence type="ECO:0000313" key="8">
    <source>
        <dbReference type="EMBL" id="MFC4626111.1"/>
    </source>
</evidence>
<evidence type="ECO:0000256" key="1">
    <source>
        <dbReference type="ARBA" id="ARBA00004196"/>
    </source>
</evidence>
<keyword evidence="9" id="KW-1185">Reference proteome</keyword>
<dbReference type="InterPro" id="IPR011990">
    <property type="entry name" value="TPR-like_helical_dom_sf"/>
</dbReference>
<dbReference type="PANTHER" id="PTHR47870">
    <property type="entry name" value="CYTOCHROME C-TYPE BIOGENESIS PROTEIN CCMH"/>
    <property type="match status" value="1"/>
</dbReference>
<evidence type="ECO:0000256" key="3">
    <source>
        <dbReference type="ARBA" id="ARBA00022748"/>
    </source>
</evidence>
<dbReference type="InterPro" id="IPR051263">
    <property type="entry name" value="C-type_cytochrome_biogenesis"/>
</dbReference>
<feature type="repeat" description="TPR" evidence="5">
    <location>
        <begin position="155"/>
        <end position="188"/>
    </location>
</feature>
<keyword evidence="6" id="KW-1133">Transmembrane helix</keyword>
<dbReference type="InterPro" id="IPR017560">
    <property type="entry name" value="Cyt_c_biogenesis_CcmI"/>
</dbReference>
<keyword evidence="3" id="KW-0201">Cytochrome c-type biogenesis</keyword>
<feature type="domain" description="Cytochrome c-type biogenesis protein H TPR" evidence="7">
    <location>
        <begin position="130"/>
        <end position="261"/>
    </location>
</feature>
<evidence type="ECO:0000256" key="2">
    <source>
        <dbReference type="ARBA" id="ARBA00022737"/>
    </source>
</evidence>
<keyword evidence="2" id="KW-0677">Repeat</keyword>
<evidence type="ECO:0000256" key="5">
    <source>
        <dbReference type="PROSITE-ProRule" id="PRU00339"/>
    </source>
</evidence>
<accession>A0ABV9H6Y0</accession>
<dbReference type="RefSeq" id="WP_374832809.1">
    <property type="nucleotide sequence ID" value="NZ_JBHEEZ010000018.1"/>
</dbReference>
<gene>
    <name evidence="8" type="primary">ccmI</name>
    <name evidence="8" type="ORF">ACFO1V_13005</name>
</gene>
<dbReference type="Gene3D" id="1.25.40.10">
    <property type="entry name" value="Tetratricopeptide repeat domain"/>
    <property type="match status" value="2"/>
</dbReference>
<dbReference type="PANTHER" id="PTHR47870:SF1">
    <property type="entry name" value="CYTOCHROME C-TYPE BIOGENESIS PROTEIN CCMH"/>
    <property type="match status" value="1"/>
</dbReference>
<dbReference type="InterPro" id="IPR056413">
    <property type="entry name" value="TPR_CcmH_CycH"/>
</dbReference>
<dbReference type="NCBIfam" id="TIGR03142">
    <property type="entry name" value="cytochro_ccmI"/>
    <property type="match status" value="1"/>
</dbReference>
<evidence type="ECO:0000256" key="6">
    <source>
        <dbReference type="SAM" id="Phobius"/>
    </source>
</evidence>
<protein>
    <submittedName>
        <fullName evidence="8">C-type cytochrome biogenesis protein CcmI</fullName>
    </submittedName>
</protein>
<evidence type="ECO:0000259" key="7">
    <source>
        <dbReference type="Pfam" id="PF23914"/>
    </source>
</evidence>
<keyword evidence="4 5" id="KW-0802">TPR repeat</keyword>
<dbReference type="PROSITE" id="PS50005">
    <property type="entry name" value="TPR"/>
    <property type="match status" value="1"/>
</dbReference>
<dbReference type="SMART" id="SM00028">
    <property type="entry name" value="TPR"/>
    <property type="match status" value="2"/>
</dbReference>
<name>A0ABV9H6Y0_9HYPH</name>
<organism evidence="8 9">
    <name type="scientific">Daeguia caeni</name>
    <dbReference type="NCBI Taxonomy" id="439612"/>
    <lineage>
        <taxon>Bacteria</taxon>
        <taxon>Pseudomonadati</taxon>
        <taxon>Pseudomonadota</taxon>
        <taxon>Alphaproteobacteria</taxon>
        <taxon>Hyphomicrobiales</taxon>
        <taxon>Brucellaceae</taxon>
        <taxon>Daeguia</taxon>
    </lineage>
</organism>
<feature type="transmembrane region" description="Helical" evidence="6">
    <location>
        <begin position="6"/>
        <end position="23"/>
    </location>
</feature>
<dbReference type="InterPro" id="IPR019734">
    <property type="entry name" value="TPR_rpt"/>
</dbReference>
<dbReference type="SUPFAM" id="SSF48452">
    <property type="entry name" value="TPR-like"/>
    <property type="match status" value="1"/>
</dbReference>